<feature type="transmembrane region" description="Helical" evidence="9">
    <location>
        <begin position="162"/>
        <end position="184"/>
    </location>
</feature>
<feature type="transmembrane region" description="Helical" evidence="9">
    <location>
        <begin position="316"/>
        <end position="340"/>
    </location>
</feature>
<evidence type="ECO:0000256" key="3">
    <source>
        <dbReference type="ARBA" id="ARBA00022448"/>
    </source>
</evidence>
<feature type="transmembrane region" description="Helical" evidence="9">
    <location>
        <begin position="225"/>
        <end position="248"/>
    </location>
</feature>
<dbReference type="InterPro" id="IPR005829">
    <property type="entry name" value="Sugar_transporter_CS"/>
</dbReference>
<dbReference type="InterPro" id="IPR036259">
    <property type="entry name" value="MFS_trans_sf"/>
</dbReference>
<dbReference type="PANTHER" id="PTHR48022">
    <property type="entry name" value="PLASTIDIC GLUCOSE TRANSPORTER 4"/>
    <property type="match status" value="1"/>
</dbReference>
<sequence length="551" mass="61458">MKIDEDVSKEHSAHIEHAEETTVPTKDALQASTDEHEATVWEALRHNYKAVLWSAAISLSIIMEGYDVGEHYQAHCLIYQFFTYPAFQEKFGSYRPEQGDYIVSGPWQAGLSNGANVGIVIGGFMNGYLSTRFGYKRVLLAALFFMNWFIFILFFAPSAPVLLVGQILCGLTWGVFATSSPAYASEVCPLALRGYLTCYVNLCWAMGQFIASGALYGLLKIDSEWSYRIAYALQWIWPVPLFVLIMFAPESPWWLARNNRMDDAYKSLARLDTRGREAHQRTLAQIMHTLELESKLESGSSYLDCFRGIDRRRTEVVCMSFAGQVLSGSAFAYTPTYFFVQAGISTENAYQITVGGTAISFVGTIISWFLLTRFGRRELYVTGVACLTGFLLIIGITAAASESSSAKWGQAAMCLVWLFTYSVTLGPVTYTIISETSSVHLRAKSVCLSRNVYNITNIVAQVVEPYLINPTEANLKGKTAFVWAATAAVTTVWAFFRLPECRGRTYDELDVMFHRKLPARKFATYQVNAHDADALKTSPAEFVVDNSGDKA</sequence>
<evidence type="ECO:0000256" key="9">
    <source>
        <dbReference type="SAM" id="Phobius"/>
    </source>
</evidence>
<feature type="transmembrane region" description="Helical" evidence="9">
    <location>
        <begin position="196"/>
        <end position="219"/>
    </location>
</feature>
<feature type="transmembrane region" description="Helical" evidence="9">
    <location>
        <begin position="480"/>
        <end position="496"/>
    </location>
</feature>
<feature type="domain" description="Major facilitator superfamily (MFS) profile" evidence="10">
    <location>
        <begin position="53"/>
        <end position="502"/>
    </location>
</feature>
<evidence type="ECO:0000256" key="4">
    <source>
        <dbReference type="ARBA" id="ARBA00022692"/>
    </source>
</evidence>
<evidence type="ECO:0000256" key="8">
    <source>
        <dbReference type="SAM" id="MobiDB-lite"/>
    </source>
</evidence>
<feature type="transmembrane region" description="Helical" evidence="9">
    <location>
        <begin position="410"/>
        <end position="430"/>
    </location>
</feature>
<dbReference type="EMBL" id="CP044619">
    <property type="protein sequence ID" value="QRD87821.1"/>
    <property type="molecule type" value="Genomic_DNA"/>
</dbReference>
<keyword evidence="3 7" id="KW-0813">Transport</keyword>
<evidence type="ECO:0000256" key="1">
    <source>
        <dbReference type="ARBA" id="ARBA00004141"/>
    </source>
</evidence>
<dbReference type="FunFam" id="1.20.1250.20:FF:000078">
    <property type="entry name" value="MFS maltose transporter, putative"/>
    <property type="match status" value="1"/>
</dbReference>
<feature type="transmembrane region" description="Helical" evidence="9">
    <location>
        <begin position="379"/>
        <end position="398"/>
    </location>
</feature>
<dbReference type="GO" id="GO:0016020">
    <property type="term" value="C:membrane"/>
    <property type="evidence" value="ECO:0007669"/>
    <property type="project" value="UniProtKB-SubCell"/>
</dbReference>
<dbReference type="InterPro" id="IPR003663">
    <property type="entry name" value="Sugar/inositol_transpt"/>
</dbReference>
<gene>
    <name evidence="11" type="ORF">F9C07_803</name>
</gene>
<keyword evidence="12" id="KW-1185">Reference proteome</keyword>
<evidence type="ECO:0000256" key="7">
    <source>
        <dbReference type="RuleBase" id="RU003346"/>
    </source>
</evidence>
<protein>
    <submittedName>
        <fullName evidence="11">Sugar transporter</fullName>
    </submittedName>
</protein>
<keyword evidence="5 9" id="KW-1133">Transmembrane helix</keyword>
<dbReference type="Gene3D" id="1.20.1250.20">
    <property type="entry name" value="MFS general substrate transporter like domains"/>
    <property type="match status" value="1"/>
</dbReference>
<dbReference type="AlphaFoldDB" id="A0A7U2QWV0"/>
<evidence type="ECO:0000313" key="12">
    <source>
        <dbReference type="Proteomes" id="UP000596276"/>
    </source>
</evidence>
<dbReference type="PROSITE" id="PS00217">
    <property type="entry name" value="SUGAR_TRANSPORT_2"/>
    <property type="match status" value="1"/>
</dbReference>
<dbReference type="InterPro" id="IPR020846">
    <property type="entry name" value="MFS_dom"/>
</dbReference>
<feature type="transmembrane region" description="Helical" evidence="9">
    <location>
        <begin position="138"/>
        <end position="156"/>
    </location>
</feature>
<keyword evidence="6 9" id="KW-0472">Membrane</keyword>
<proteinExistence type="inferred from homology"/>
<dbReference type="GO" id="GO:0005351">
    <property type="term" value="F:carbohydrate:proton symporter activity"/>
    <property type="evidence" value="ECO:0007669"/>
    <property type="project" value="TreeGrafter"/>
</dbReference>
<name>A0A7U2QWV0_ASPFN</name>
<accession>A0A7U2QWV0</accession>
<dbReference type="Pfam" id="PF00083">
    <property type="entry name" value="Sugar_tr"/>
    <property type="match status" value="1"/>
</dbReference>
<dbReference type="NCBIfam" id="TIGR00879">
    <property type="entry name" value="SP"/>
    <property type="match status" value="1"/>
</dbReference>
<dbReference type="VEuPathDB" id="FungiDB:AFLA_003582"/>
<dbReference type="SUPFAM" id="SSF103473">
    <property type="entry name" value="MFS general substrate transporter"/>
    <property type="match status" value="1"/>
</dbReference>
<evidence type="ECO:0000256" key="2">
    <source>
        <dbReference type="ARBA" id="ARBA00010992"/>
    </source>
</evidence>
<evidence type="ECO:0000313" key="11">
    <source>
        <dbReference type="EMBL" id="QRD87821.1"/>
    </source>
</evidence>
<keyword evidence="4 9" id="KW-0812">Transmembrane</keyword>
<dbReference type="Proteomes" id="UP000596276">
    <property type="component" value="Chromosome 1"/>
</dbReference>
<feature type="region of interest" description="Disordered" evidence="8">
    <location>
        <begin position="1"/>
        <end position="29"/>
    </location>
</feature>
<feature type="transmembrane region" description="Helical" evidence="9">
    <location>
        <begin position="352"/>
        <end position="372"/>
    </location>
</feature>
<comment type="subcellular location">
    <subcellularLocation>
        <location evidence="1">Membrane</location>
        <topology evidence="1">Multi-pass membrane protein</topology>
    </subcellularLocation>
</comment>
<dbReference type="InterPro" id="IPR050360">
    <property type="entry name" value="MFS_Sugar_Transporters"/>
</dbReference>
<organism evidence="11 12">
    <name type="scientific">Aspergillus flavus (strain ATCC 200026 / FGSC A1120 / IAM 13836 / NRRL 3357 / JCM 12722 / SRRC 167)</name>
    <dbReference type="NCBI Taxonomy" id="332952"/>
    <lineage>
        <taxon>Eukaryota</taxon>
        <taxon>Fungi</taxon>
        <taxon>Dikarya</taxon>
        <taxon>Ascomycota</taxon>
        <taxon>Pezizomycotina</taxon>
        <taxon>Eurotiomycetes</taxon>
        <taxon>Eurotiomycetidae</taxon>
        <taxon>Eurotiales</taxon>
        <taxon>Aspergillaceae</taxon>
        <taxon>Aspergillus</taxon>
        <taxon>Aspergillus subgen. Circumdati</taxon>
    </lineage>
</organism>
<dbReference type="InterPro" id="IPR005828">
    <property type="entry name" value="MFS_sugar_transport-like"/>
</dbReference>
<keyword evidence="11" id="KW-0762">Sugar transport</keyword>
<evidence type="ECO:0000256" key="6">
    <source>
        <dbReference type="ARBA" id="ARBA00023136"/>
    </source>
</evidence>
<dbReference type="PROSITE" id="PS50850">
    <property type="entry name" value="MFS"/>
    <property type="match status" value="1"/>
</dbReference>
<dbReference type="VEuPathDB" id="FungiDB:F9C07_803"/>
<evidence type="ECO:0000256" key="5">
    <source>
        <dbReference type="ARBA" id="ARBA00022989"/>
    </source>
</evidence>
<reference evidence="12" key="1">
    <citation type="journal article" date="2021" name="G3 (Bethesda)">
        <title>Chromosome assembled and annotated genome sequence of Aspergillus flavus NRRL 3357.</title>
        <authorList>
            <person name="Skerker J.M."/>
            <person name="Pianalto K.M."/>
            <person name="Mondo S.J."/>
            <person name="Yang K."/>
            <person name="Arkin A.P."/>
            <person name="Keller N.P."/>
            <person name="Grigoriev I.V."/>
            <person name="Louise Glass N.L."/>
        </authorList>
    </citation>
    <scope>NUCLEOTIDE SEQUENCE [LARGE SCALE GENOMIC DNA]</scope>
    <source>
        <strain evidence="12">ATCC 200026 / FGSC A1120 / IAM 13836 / NRRL 3357 / JCM 12722 / SRRC 167</strain>
    </source>
</reference>
<evidence type="ECO:0000259" key="10">
    <source>
        <dbReference type="PROSITE" id="PS50850"/>
    </source>
</evidence>
<comment type="similarity">
    <text evidence="2 7">Belongs to the major facilitator superfamily. Sugar transporter (TC 2.A.1.1) family.</text>
</comment>
<dbReference type="PANTHER" id="PTHR48022:SF83">
    <property type="entry name" value="MAJOR FACILITATOR SUPERFAMILY (MFS) PROFILE DOMAIN-CONTAINING PROTEIN"/>
    <property type="match status" value="1"/>
</dbReference>
<feature type="compositionally biased region" description="Basic and acidic residues" evidence="8">
    <location>
        <begin position="1"/>
        <end position="20"/>
    </location>
</feature>